<protein>
    <submittedName>
        <fullName evidence="5">RNMT</fullName>
    </submittedName>
</protein>
<dbReference type="InterPro" id="IPR004971">
    <property type="entry name" value="mRNA_G-N7_MeTrfase_dom"/>
</dbReference>
<dbReference type="Proteomes" id="UP000593567">
    <property type="component" value="Unassembled WGS sequence"/>
</dbReference>
<dbReference type="AlphaFoldDB" id="A0A7J7K949"/>
<keyword evidence="2" id="KW-0808">Transferase</keyword>
<reference evidence="5" key="1">
    <citation type="submission" date="2020-06" db="EMBL/GenBank/DDBJ databases">
        <title>Draft genome of Bugula neritina, a colonial animal packing powerful symbionts and potential medicines.</title>
        <authorList>
            <person name="Rayko M."/>
        </authorList>
    </citation>
    <scope>NUCLEOTIDE SEQUENCE [LARGE SCALE GENOMIC DNA]</scope>
    <source>
        <strain evidence="5">Kwan_BN1</strain>
    </source>
</reference>
<sequence length="85" mass="9651">MSEGGLGSTVASHYNTLQETGIEARKESRIIFMRGFNNWAKSTLINDFVGKIRHKTNDKNNIQVWTWAQVKVVTRESGTKQTLPK</sequence>
<dbReference type="EMBL" id="VXIV02001064">
    <property type="protein sequence ID" value="KAF6034474.1"/>
    <property type="molecule type" value="Genomic_DNA"/>
</dbReference>
<keyword evidence="6" id="KW-1185">Reference proteome</keyword>
<evidence type="ECO:0000256" key="2">
    <source>
        <dbReference type="ARBA" id="ARBA00022679"/>
    </source>
</evidence>
<evidence type="ECO:0000256" key="3">
    <source>
        <dbReference type="ARBA" id="ARBA00044712"/>
    </source>
</evidence>
<proteinExistence type="predicted"/>
<dbReference type="OrthoDB" id="10248867at2759"/>
<gene>
    <name evidence="5" type="ORF">EB796_007216</name>
</gene>
<comment type="catalytic activity">
    <reaction evidence="3">
        <text>a 5'-end (5'-triphosphoguanosine)-ribonucleoside in mRNA + S-adenosyl-L-methionine = a 5'-end (N(7)-methyl 5'-triphosphoguanosine)-ribonucleoside in mRNA + S-adenosyl-L-homocysteine</text>
        <dbReference type="Rhea" id="RHEA:67008"/>
        <dbReference type="Rhea" id="RHEA-COMP:17166"/>
        <dbReference type="Rhea" id="RHEA-COMP:17167"/>
        <dbReference type="ChEBI" id="CHEBI:57856"/>
        <dbReference type="ChEBI" id="CHEBI:59789"/>
        <dbReference type="ChEBI" id="CHEBI:156461"/>
        <dbReference type="ChEBI" id="CHEBI:167617"/>
        <dbReference type="EC" id="2.1.1.56"/>
    </reaction>
</comment>
<evidence type="ECO:0000313" key="5">
    <source>
        <dbReference type="EMBL" id="KAF6034474.1"/>
    </source>
</evidence>
<organism evidence="5 6">
    <name type="scientific">Bugula neritina</name>
    <name type="common">Brown bryozoan</name>
    <name type="synonym">Sertularia neritina</name>
    <dbReference type="NCBI Taxonomy" id="10212"/>
    <lineage>
        <taxon>Eukaryota</taxon>
        <taxon>Metazoa</taxon>
        <taxon>Spiralia</taxon>
        <taxon>Lophotrochozoa</taxon>
        <taxon>Bryozoa</taxon>
        <taxon>Gymnolaemata</taxon>
        <taxon>Cheilostomatida</taxon>
        <taxon>Flustrina</taxon>
        <taxon>Buguloidea</taxon>
        <taxon>Bugulidae</taxon>
        <taxon>Bugula</taxon>
    </lineage>
</organism>
<evidence type="ECO:0000313" key="6">
    <source>
        <dbReference type="Proteomes" id="UP000593567"/>
    </source>
</evidence>
<accession>A0A7J7K949</accession>
<keyword evidence="1" id="KW-0489">Methyltransferase</keyword>
<comment type="caution">
    <text evidence="5">The sequence shown here is derived from an EMBL/GenBank/DDBJ whole genome shotgun (WGS) entry which is preliminary data.</text>
</comment>
<dbReference type="Pfam" id="PF03291">
    <property type="entry name" value="mRNA_G-N7_MeTrfase"/>
    <property type="match status" value="1"/>
</dbReference>
<evidence type="ECO:0000256" key="1">
    <source>
        <dbReference type="ARBA" id="ARBA00022603"/>
    </source>
</evidence>
<dbReference type="GO" id="GO:0004482">
    <property type="term" value="F:mRNA 5'-cap (guanine-N7-)-methyltransferase activity"/>
    <property type="evidence" value="ECO:0007669"/>
    <property type="project" value="UniProtKB-EC"/>
</dbReference>
<evidence type="ECO:0000259" key="4">
    <source>
        <dbReference type="Pfam" id="PF03291"/>
    </source>
</evidence>
<dbReference type="InterPro" id="IPR029063">
    <property type="entry name" value="SAM-dependent_MTases_sf"/>
</dbReference>
<name>A0A7J7K949_BUGNE</name>
<dbReference type="Gene3D" id="3.40.50.150">
    <property type="entry name" value="Vaccinia Virus protein VP39"/>
    <property type="match status" value="1"/>
</dbReference>
<feature type="domain" description="MRNA cap 0 methyltransferase" evidence="4">
    <location>
        <begin position="4"/>
        <end position="58"/>
    </location>
</feature>